<protein>
    <submittedName>
        <fullName evidence="4">M20 family metallopeptidase</fullName>
    </submittedName>
</protein>
<proteinExistence type="predicted"/>
<dbReference type="Proteomes" id="UP001156215">
    <property type="component" value="Chromosome"/>
</dbReference>
<keyword evidence="2" id="KW-0479">Metal-binding</keyword>
<keyword evidence="1" id="KW-0378">Hydrolase</keyword>
<name>A0A9E9LUX0_9BURK</name>
<dbReference type="InterPro" id="IPR011650">
    <property type="entry name" value="Peptidase_M20_dimer"/>
</dbReference>
<feature type="binding site" evidence="2">
    <location>
        <position position="163"/>
    </location>
    <ligand>
        <name>Mn(2+)</name>
        <dbReference type="ChEBI" id="CHEBI:29035"/>
        <label>2</label>
    </ligand>
</feature>
<dbReference type="Gene3D" id="3.30.70.360">
    <property type="match status" value="1"/>
</dbReference>
<dbReference type="PANTHER" id="PTHR11014:SF63">
    <property type="entry name" value="METALLOPEPTIDASE, PUTATIVE (AFU_ORTHOLOGUE AFUA_6G09600)-RELATED"/>
    <property type="match status" value="1"/>
</dbReference>
<evidence type="ECO:0000256" key="1">
    <source>
        <dbReference type="ARBA" id="ARBA00022801"/>
    </source>
</evidence>
<dbReference type="AlphaFoldDB" id="A0A9E9LUX0"/>
<feature type="binding site" evidence="2">
    <location>
        <position position="369"/>
    </location>
    <ligand>
        <name>Mn(2+)</name>
        <dbReference type="ChEBI" id="CHEBI:29035"/>
        <label>2</label>
    </ligand>
</feature>
<dbReference type="PIRSF" id="PIRSF005962">
    <property type="entry name" value="Pept_M20D_amidohydro"/>
    <property type="match status" value="1"/>
</dbReference>
<organism evidence="4 5">
    <name type="scientific">Oxalobacter vibrioformis</name>
    <dbReference type="NCBI Taxonomy" id="933080"/>
    <lineage>
        <taxon>Bacteria</taxon>
        <taxon>Pseudomonadati</taxon>
        <taxon>Pseudomonadota</taxon>
        <taxon>Betaproteobacteria</taxon>
        <taxon>Burkholderiales</taxon>
        <taxon>Oxalobacteraceae</taxon>
        <taxon>Oxalobacter</taxon>
    </lineage>
</organism>
<evidence type="ECO:0000313" key="5">
    <source>
        <dbReference type="Proteomes" id="UP001156215"/>
    </source>
</evidence>
<dbReference type="Gene3D" id="3.40.630.10">
    <property type="entry name" value="Zn peptidases"/>
    <property type="match status" value="1"/>
</dbReference>
<sequence>MTQLIDFPPAFLAEIQAIRRDIHAHPEVAYEETRTAELIAAKLEENGITVIRGIGGTGIIGKIENGKSNRSIGLRADIDALPMPELNEFEHASRHPGKMHACGHDGHTAMLLGAIIHLAKTRHFDGTVYAIFQPAEESYGGALRMMNEKLFETCPVDAVFGMHNWPDYAAGDFAVKTGPMMASSNTFTLTIHGRGGHGAQPNHTIDPIMTAVQIAQSWQTIISRNKAPVDTAALSITQIHAGSAFNVIPDQAMLAGTVRTFTTEVLDLIERRMREIAEHTAAAFNCRIEFDFQRNYPPLVNHAAETAFAIDVMTSLVGKDHVITNAVPTMTAEDFSFMLEARPGCYVFIGNGSGEHRETNHGDGPCRLHNPSFDFNDNILPLGMSYWVRLAEKYLSFPANPA</sequence>
<dbReference type="GO" id="GO:0046872">
    <property type="term" value="F:metal ion binding"/>
    <property type="evidence" value="ECO:0007669"/>
    <property type="project" value="UniProtKB-KW"/>
</dbReference>
<dbReference type="Pfam" id="PF07687">
    <property type="entry name" value="M20_dimer"/>
    <property type="match status" value="1"/>
</dbReference>
<comment type="cofactor">
    <cofactor evidence="2">
        <name>Mn(2+)</name>
        <dbReference type="ChEBI" id="CHEBI:29035"/>
    </cofactor>
    <text evidence="2">The Mn(2+) ion enhances activity.</text>
</comment>
<keyword evidence="5" id="KW-1185">Reference proteome</keyword>
<dbReference type="GO" id="GO:0050118">
    <property type="term" value="F:N-acetyldiaminopimelate deacetylase activity"/>
    <property type="evidence" value="ECO:0007669"/>
    <property type="project" value="UniProtKB-ARBA"/>
</dbReference>
<dbReference type="SUPFAM" id="SSF55031">
    <property type="entry name" value="Bacterial exopeptidase dimerisation domain"/>
    <property type="match status" value="1"/>
</dbReference>
<dbReference type="InterPro" id="IPR002933">
    <property type="entry name" value="Peptidase_M20"/>
</dbReference>
<feature type="binding site" evidence="2">
    <location>
        <position position="137"/>
    </location>
    <ligand>
        <name>Mn(2+)</name>
        <dbReference type="ChEBI" id="CHEBI:29035"/>
        <label>2</label>
    </ligand>
</feature>
<dbReference type="EMBL" id="CP098242">
    <property type="protein sequence ID" value="WAW09167.1"/>
    <property type="molecule type" value="Genomic_DNA"/>
</dbReference>
<dbReference type="KEGG" id="ovb:NB640_07710"/>
<reference evidence="4" key="1">
    <citation type="journal article" date="2022" name="Front. Microbiol.">
        <title>New perspectives on an old grouping: The genomic and phenotypic variability of Oxalobacter formigenes and the implications for calcium oxalate stone prevention.</title>
        <authorList>
            <person name="Chmiel J.A."/>
            <person name="Carr C."/>
            <person name="Stuivenberg G.A."/>
            <person name="Venema R."/>
            <person name="Chanyi R.M."/>
            <person name="Al K.F."/>
            <person name="Giguere D."/>
            <person name="Say H."/>
            <person name="Akouris P.P."/>
            <person name="Dominguez Romero S.A."/>
            <person name="Kwong A."/>
            <person name="Tai V."/>
            <person name="Koval S.F."/>
            <person name="Razvi H."/>
            <person name="Bjazevic J."/>
            <person name="Burton J.P."/>
        </authorList>
    </citation>
    <scope>NUCLEOTIDE SEQUENCE</scope>
    <source>
        <strain evidence="4">WoOx3</strain>
    </source>
</reference>
<feature type="domain" description="Peptidase M20 dimerisation" evidence="3">
    <location>
        <begin position="185"/>
        <end position="282"/>
    </location>
</feature>
<accession>A0A9E9LUX0</accession>
<dbReference type="Pfam" id="PF01546">
    <property type="entry name" value="Peptidase_M20"/>
    <property type="match status" value="1"/>
</dbReference>
<keyword evidence="2" id="KW-0464">Manganese</keyword>
<dbReference type="RefSeq" id="WP_269308161.1">
    <property type="nucleotide sequence ID" value="NZ_CP098242.1"/>
</dbReference>
<evidence type="ECO:0000256" key="2">
    <source>
        <dbReference type="PIRSR" id="PIRSR005962-1"/>
    </source>
</evidence>
<dbReference type="PANTHER" id="PTHR11014">
    <property type="entry name" value="PEPTIDASE M20 FAMILY MEMBER"/>
    <property type="match status" value="1"/>
</dbReference>
<gene>
    <name evidence="4" type="ORF">NB640_07710</name>
</gene>
<dbReference type="SUPFAM" id="SSF53187">
    <property type="entry name" value="Zn-dependent exopeptidases"/>
    <property type="match status" value="1"/>
</dbReference>
<evidence type="ECO:0000313" key="4">
    <source>
        <dbReference type="EMBL" id="WAW09167.1"/>
    </source>
</evidence>
<evidence type="ECO:0000259" key="3">
    <source>
        <dbReference type="Pfam" id="PF07687"/>
    </source>
</evidence>
<dbReference type="NCBIfam" id="TIGR01891">
    <property type="entry name" value="amidohydrolases"/>
    <property type="match status" value="1"/>
</dbReference>
<feature type="binding site" evidence="2">
    <location>
        <position position="102"/>
    </location>
    <ligand>
        <name>Mn(2+)</name>
        <dbReference type="ChEBI" id="CHEBI:29035"/>
        <label>2</label>
    </ligand>
</feature>
<dbReference type="CDD" id="cd05666">
    <property type="entry name" value="M20_Acy1-like"/>
    <property type="match status" value="1"/>
</dbReference>
<dbReference type="FunFam" id="3.30.70.360:FF:000001">
    <property type="entry name" value="N-acetyldiaminopimelate deacetylase"/>
    <property type="match status" value="1"/>
</dbReference>
<dbReference type="InterPro" id="IPR017439">
    <property type="entry name" value="Amidohydrolase"/>
</dbReference>
<dbReference type="GO" id="GO:0019877">
    <property type="term" value="P:diaminopimelate biosynthetic process"/>
    <property type="evidence" value="ECO:0007669"/>
    <property type="project" value="UniProtKB-ARBA"/>
</dbReference>
<dbReference type="InterPro" id="IPR036264">
    <property type="entry name" value="Bact_exopeptidase_dim_dom"/>
</dbReference>
<feature type="binding site" evidence="2">
    <location>
        <position position="104"/>
    </location>
    <ligand>
        <name>Mn(2+)</name>
        <dbReference type="ChEBI" id="CHEBI:29035"/>
        <label>2</label>
    </ligand>
</feature>